<dbReference type="PANTHER" id="PTHR23306">
    <property type="entry name" value="TUMOR SUSCEPTIBILITY GENE 101 PROTEIN-RELATED"/>
    <property type="match status" value="1"/>
</dbReference>
<comment type="caution">
    <text evidence="11">The sequence shown here is derived from an EMBL/GenBank/DDBJ whole genome shotgun (WGS) entry which is preliminary data.</text>
</comment>
<gene>
    <name evidence="11" type="primary">STP22</name>
    <name evidence="11" type="ORF">PMZ80_005764</name>
</gene>
<evidence type="ECO:0000256" key="3">
    <source>
        <dbReference type="ARBA" id="ARBA00022448"/>
    </source>
</evidence>
<evidence type="ECO:0000313" key="12">
    <source>
        <dbReference type="Proteomes" id="UP001334248"/>
    </source>
</evidence>
<dbReference type="CDD" id="cd11685">
    <property type="entry name" value="UEV_TSG101-like"/>
    <property type="match status" value="1"/>
</dbReference>
<feature type="compositionally biased region" description="Low complexity" evidence="8">
    <location>
        <begin position="294"/>
        <end position="312"/>
    </location>
</feature>
<keyword evidence="12" id="KW-1185">Reference proteome</keyword>
<dbReference type="PANTHER" id="PTHR23306:SF3">
    <property type="entry name" value="TUMOR SUPPRESSOR PROTEIN 101"/>
    <property type="match status" value="1"/>
</dbReference>
<dbReference type="SUPFAM" id="SSF140111">
    <property type="entry name" value="Endosomal sorting complex assembly domain"/>
    <property type="match status" value="1"/>
</dbReference>
<name>A0ABR0RNJ6_9EURO</name>
<dbReference type="RefSeq" id="XP_064729903.1">
    <property type="nucleotide sequence ID" value="XM_064874181.1"/>
</dbReference>
<keyword evidence="6" id="KW-0175">Coiled coil</keyword>
<evidence type="ECO:0000256" key="6">
    <source>
        <dbReference type="ARBA" id="ARBA00023054"/>
    </source>
</evidence>
<dbReference type="EMBL" id="JAVHJV010000006">
    <property type="protein sequence ID" value="KAK5941813.1"/>
    <property type="molecule type" value="Genomic_DNA"/>
</dbReference>
<comment type="subcellular location">
    <subcellularLocation>
        <location evidence="1">Endosome</location>
    </subcellularLocation>
</comment>
<dbReference type="GeneID" id="89999213"/>
<dbReference type="Pfam" id="PF09454">
    <property type="entry name" value="Vps23_core"/>
    <property type="match status" value="1"/>
</dbReference>
<keyword evidence="3 7" id="KW-0813">Transport</keyword>
<feature type="domain" description="SB" evidence="9">
    <location>
        <begin position="484"/>
        <end position="552"/>
    </location>
</feature>
<dbReference type="PROSITE" id="PS51312">
    <property type="entry name" value="SB"/>
    <property type="match status" value="1"/>
</dbReference>
<evidence type="ECO:0000259" key="9">
    <source>
        <dbReference type="PROSITE" id="PS51312"/>
    </source>
</evidence>
<dbReference type="InterPro" id="IPR017916">
    <property type="entry name" value="SB_dom"/>
</dbReference>
<comment type="similarity">
    <text evidence="2">Belongs to the ubiquitin-conjugating enzyme family. UEV subfamily.</text>
</comment>
<dbReference type="SUPFAM" id="SSF54495">
    <property type="entry name" value="UBC-like"/>
    <property type="match status" value="1"/>
</dbReference>
<sequence length="553" mass="62110">MAAVPQKTLNWLWDVLRREYRDPQRTYSDLAQTLALYPGFAPRTDVYTSENGVPALLLYLNGTLPVDFRGSQYRFPIAIWIPHGYPYESPIIYVTPTDDMAIRPGQHVSPSDGRIYHPYLAKWRDEWERSTISQFLKILADVFAREPPVMSRQHMPQQPPPQGPYDQQQPPPRPPLPGEQRPPSAKPPSMARGPPPPPPKQADHMNGSRPPSTTPLEAARPGRYDAPPPLPGQMPSPRPHSIASPPQGYPLQPQFLPQRQSSLRQSYPPPQQAPTPAQYQQQRQSIAGPPMSMPPQHQQGPPYQAQSQQYPQQPGPPQPQSQYHPQHPQGYPLQQPQPQPQQQYQPPPPKPQQPNIMDDPFDVSLPTTLSTPSHLPTPTIPPNPEKQHILSTLQTTLLTTLHQQITQSTSALPPLQSQHAALTHSHQTLQSELSHLQTLQSQLTSNISSLTETLQSADRTITSTSTSNNENKIPPIDDLIIPPTVVARQLYENVAEQRGYESAIYALTEGFVRGRIGSEVWGRKVRECAREEFRRKWIVRRVGRGMGLEMGGQ</sequence>
<evidence type="ECO:0000313" key="11">
    <source>
        <dbReference type="EMBL" id="KAK5941813.1"/>
    </source>
</evidence>
<reference evidence="11 12" key="1">
    <citation type="journal article" date="2023" name="Res Sq">
        <title>Genomic and morphological characterization of Knufia obscura isolated from the Mars 2020 spacecraft assembly facility.</title>
        <authorList>
            <person name="Chander A.M."/>
            <person name="Teixeira M.M."/>
            <person name="Singh N.K."/>
            <person name="Williams M.P."/>
            <person name="Parker C.W."/>
            <person name="Leo P."/>
            <person name="Stajich J.E."/>
            <person name="Torok T."/>
            <person name="Tighe S."/>
            <person name="Mason C.E."/>
            <person name="Venkateswaran K."/>
        </authorList>
    </citation>
    <scope>NUCLEOTIDE SEQUENCE [LARGE SCALE GENOMIC DNA]</scope>
    <source>
        <strain evidence="11 12">CCFEE 5817</strain>
    </source>
</reference>
<feature type="compositionally biased region" description="Pro residues" evidence="8">
    <location>
        <begin position="157"/>
        <end position="177"/>
    </location>
</feature>
<protein>
    <submittedName>
        <fullName evidence="11">Suppressor protein stp22 of temperature-sensitive alpha-factor receptor and arginine permease</fullName>
    </submittedName>
</protein>
<dbReference type="PROSITE" id="PS51322">
    <property type="entry name" value="UEV"/>
    <property type="match status" value="1"/>
</dbReference>
<feature type="region of interest" description="Disordered" evidence="8">
    <location>
        <begin position="148"/>
        <end position="386"/>
    </location>
</feature>
<dbReference type="Pfam" id="PF05743">
    <property type="entry name" value="UEV"/>
    <property type="match status" value="1"/>
</dbReference>
<evidence type="ECO:0000256" key="8">
    <source>
        <dbReference type="SAM" id="MobiDB-lite"/>
    </source>
</evidence>
<accession>A0ABR0RNJ6</accession>
<evidence type="ECO:0000256" key="4">
    <source>
        <dbReference type="ARBA" id="ARBA00022753"/>
    </source>
</evidence>
<dbReference type="Gene3D" id="6.10.140.820">
    <property type="match status" value="1"/>
</dbReference>
<evidence type="ECO:0000256" key="1">
    <source>
        <dbReference type="ARBA" id="ARBA00004177"/>
    </source>
</evidence>
<evidence type="ECO:0000259" key="10">
    <source>
        <dbReference type="PROSITE" id="PS51322"/>
    </source>
</evidence>
<dbReference type="Proteomes" id="UP001334248">
    <property type="component" value="Unassembled WGS sequence"/>
</dbReference>
<proteinExistence type="inferred from homology"/>
<feature type="compositionally biased region" description="Low complexity" evidence="8">
    <location>
        <begin position="364"/>
        <end position="377"/>
    </location>
</feature>
<keyword evidence="4" id="KW-0967">Endosome</keyword>
<keyword evidence="11" id="KW-0675">Receptor</keyword>
<feature type="compositionally biased region" description="Polar residues" evidence="8">
    <location>
        <begin position="255"/>
        <end position="264"/>
    </location>
</feature>
<feature type="compositionally biased region" description="Pro residues" evidence="8">
    <location>
        <begin position="226"/>
        <end position="238"/>
    </location>
</feature>
<feature type="domain" description="UEV" evidence="10">
    <location>
        <begin position="7"/>
        <end position="153"/>
    </location>
</feature>
<dbReference type="Gene3D" id="3.10.110.10">
    <property type="entry name" value="Ubiquitin Conjugating Enzyme"/>
    <property type="match status" value="1"/>
</dbReference>
<feature type="compositionally biased region" description="Low complexity" evidence="8">
    <location>
        <begin position="274"/>
        <end position="285"/>
    </location>
</feature>
<evidence type="ECO:0000256" key="5">
    <source>
        <dbReference type="ARBA" id="ARBA00022927"/>
    </source>
</evidence>
<feature type="compositionally biased region" description="Low complexity" evidence="8">
    <location>
        <begin position="320"/>
        <end position="334"/>
    </location>
</feature>
<evidence type="ECO:0000256" key="7">
    <source>
        <dbReference type="PROSITE-ProRule" id="PRU00644"/>
    </source>
</evidence>
<feature type="compositionally biased region" description="Pro residues" evidence="8">
    <location>
        <begin position="335"/>
        <end position="352"/>
    </location>
</feature>
<dbReference type="InterPro" id="IPR052070">
    <property type="entry name" value="ESCRT-I_UEV_domain"/>
</dbReference>
<keyword evidence="5 7" id="KW-0653">Protein transport</keyword>
<organism evidence="11 12">
    <name type="scientific">Knufia obscura</name>
    <dbReference type="NCBI Taxonomy" id="1635080"/>
    <lineage>
        <taxon>Eukaryota</taxon>
        <taxon>Fungi</taxon>
        <taxon>Dikarya</taxon>
        <taxon>Ascomycota</taxon>
        <taxon>Pezizomycotina</taxon>
        <taxon>Eurotiomycetes</taxon>
        <taxon>Chaetothyriomycetidae</taxon>
        <taxon>Chaetothyriales</taxon>
        <taxon>Trichomeriaceae</taxon>
        <taxon>Knufia</taxon>
    </lineage>
</organism>
<dbReference type="InterPro" id="IPR037202">
    <property type="entry name" value="ESCRT_assembly_dom"/>
</dbReference>
<dbReference type="InterPro" id="IPR016135">
    <property type="entry name" value="UBQ-conjugating_enzyme/RWD"/>
</dbReference>
<dbReference type="InterPro" id="IPR008883">
    <property type="entry name" value="UEV_N"/>
</dbReference>
<evidence type="ECO:0000256" key="2">
    <source>
        <dbReference type="ARBA" id="ARBA00009594"/>
    </source>
</evidence>